<evidence type="ECO:0008006" key="9">
    <source>
        <dbReference type="Google" id="ProtNLM"/>
    </source>
</evidence>
<evidence type="ECO:0000313" key="8">
    <source>
        <dbReference type="Proteomes" id="UP000775547"/>
    </source>
</evidence>
<dbReference type="InterPro" id="IPR002938">
    <property type="entry name" value="FAD-bd"/>
</dbReference>
<dbReference type="PROSITE" id="PS51257">
    <property type="entry name" value="PROKAR_LIPOPROTEIN"/>
    <property type="match status" value="1"/>
</dbReference>
<evidence type="ECO:0000256" key="2">
    <source>
        <dbReference type="ARBA" id="ARBA00022630"/>
    </source>
</evidence>
<evidence type="ECO:0000256" key="3">
    <source>
        <dbReference type="ARBA" id="ARBA00022827"/>
    </source>
</evidence>
<dbReference type="GO" id="GO:0016709">
    <property type="term" value="F:oxidoreductase activity, acting on paired donors, with incorporation or reduction of molecular oxygen, NAD(P)H as one donor, and incorporation of one atom of oxygen"/>
    <property type="evidence" value="ECO:0007669"/>
    <property type="project" value="UniProtKB-ARBA"/>
</dbReference>
<gene>
    <name evidence="7" type="ORF">DXG03_007514</name>
</gene>
<dbReference type="OrthoDB" id="1716816at2759"/>
<keyword evidence="4" id="KW-0560">Oxidoreductase</keyword>
<evidence type="ECO:0000313" key="7">
    <source>
        <dbReference type="EMBL" id="KAG5644873.1"/>
    </source>
</evidence>
<dbReference type="PANTHER" id="PTHR43004:SF20">
    <property type="entry name" value="2-MONOOXYGENASE, PUTATIVE (AFU_ORTHOLOGUE AFUA_1G13660)-RELATED"/>
    <property type="match status" value="1"/>
</dbReference>
<keyword evidence="8" id="KW-1185">Reference proteome</keyword>
<feature type="domain" description="FAD-binding" evidence="5">
    <location>
        <begin position="10"/>
        <end position="136"/>
    </location>
</feature>
<dbReference type="SUPFAM" id="SSF52833">
    <property type="entry name" value="Thioredoxin-like"/>
    <property type="match status" value="1"/>
</dbReference>
<dbReference type="InterPro" id="IPR036188">
    <property type="entry name" value="FAD/NAD-bd_sf"/>
</dbReference>
<dbReference type="PANTHER" id="PTHR43004">
    <property type="entry name" value="TRK SYSTEM POTASSIUM UPTAKE PROTEIN"/>
    <property type="match status" value="1"/>
</dbReference>
<evidence type="ECO:0000259" key="5">
    <source>
        <dbReference type="Pfam" id="PF01494"/>
    </source>
</evidence>
<dbReference type="Pfam" id="PF07976">
    <property type="entry name" value="Phe_hydrox_dim"/>
    <property type="match status" value="1"/>
</dbReference>
<evidence type="ECO:0000256" key="1">
    <source>
        <dbReference type="ARBA" id="ARBA00007801"/>
    </source>
</evidence>
<reference evidence="7" key="1">
    <citation type="submission" date="2020-07" db="EMBL/GenBank/DDBJ databases">
        <authorList>
            <person name="Nieuwenhuis M."/>
            <person name="Van De Peppel L.J.J."/>
        </authorList>
    </citation>
    <scope>NUCLEOTIDE SEQUENCE</scope>
    <source>
        <strain evidence="7">AP01</strain>
        <tissue evidence="7">Mycelium</tissue>
    </source>
</reference>
<keyword evidence="2" id="KW-0285">Flavoprotein</keyword>
<name>A0A9P7G7D4_9AGAR</name>
<dbReference type="Pfam" id="PF01494">
    <property type="entry name" value="FAD_binding_3"/>
    <property type="match status" value="2"/>
</dbReference>
<dbReference type="CDD" id="cd02979">
    <property type="entry name" value="PHOX_C"/>
    <property type="match status" value="1"/>
</dbReference>
<dbReference type="PRINTS" id="PR00420">
    <property type="entry name" value="RNGMNOXGNASE"/>
</dbReference>
<dbReference type="GO" id="GO:0071949">
    <property type="term" value="F:FAD binding"/>
    <property type="evidence" value="ECO:0007669"/>
    <property type="project" value="InterPro"/>
</dbReference>
<protein>
    <recommendedName>
        <fullName evidence="9">Phenol 2-monooxygenase</fullName>
    </recommendedName>
</protein>
<dbReference type="InterPro" id="IPR012941">
    <property type="entry name" value="Phe_hydrox_C_dim_dom"/>
</dbReference>
<dbReference type="EMBL" id="JABCKV010000056">
    <property type="protein sequence ID" value="KAG5644873.1"/>
    <property type="molecule type" value="Genomic_DNA"/>
</dbReference>
<proteinExistence type="inferred from homology"/>
<organism evidence="7 8">
    <name type="scientific">Asterophora parasitica</name>
    <dbReference type="NCBI Taxonomy" id="117018"/>
    <lineage>
        <taxon>Eukaryota</taxon>
        <taxon>Fungi</taxon>
        <taxon>Dikarya</taxon>
        <taxon>Basidiomycota</taxon>
        <taxon>Agaricomycotina</taxon>
        <taxon>Agaricomycetes</taxon>
        <taxon>Agaricomycetidae</taxon>
        <taxon>Agaricales</taxon>
        <taxon>Tricholomatineae</taxon>
        <taxon>Lyophyllaceae</taxon>
        <taxon>Asterophora</taxon>
    </lineage>
</organism>
<evidence type="ECO:0000259" key="6">
    <source>
        <dbReference type="Pfam" id="PF07976"/>
    </source>
</evidence>
<dbReference type="Proteomes" id="UP000775547">
    <property type="component" value="Unassembled WGS sequence"/>
</dbReference>
<comment type="caution">
    <text evidence="7">The sequence shown here is derived from an EMBL/GenBank/DDBJ whole genome shotgun (WGS) entry which is preliminary data.</text>
</comment>
<dbReference type="AlphaFoldDB" id="A0A9P7G7D4"/>
<dbReference type="InterPro" id="IPR038220">
    <property type="entry name" value="PHOX_C_sf"/>
</dbReference>
<sequence>MPTRTVKTSEVDVLIIGAGPAGLMACNALSKAGVNVRIVDKRPDKVMAGQADGIQPRTMEVLQSYGLVDQLLAQANQMHIAAFYNPNPVTGAIELTDRTPDVSETSTPYPFEATLHQGAIEEIFIDSIRKSGVEVSRPIAPGSIQISEIDKDSTNPDVFPVRVRFKPDFQKLWLTRSSQKVVLNHLDTLDDDGQPDTEVVHTKYVIGADGAHSWVRKSFDIEMEGEQTDFVWGVVDMVPQTDFPDIRNKSAIHSNHGSCMIIPREDDKVRLYIQLGSNEAIDATGRVDKEQMGPEKLLDVARKSMAPYTIKEPKNVDWWTIYRIGQRVAARFSVDERVFIAGDACHTHSPKAGQGMNASMNDAHNLAWKLVQVLRGWASPLLLKTYELERRKYARDLINFDKEFAKMFSGKIKATEGEEGFSHQEFMKAFQTFGGFTSGIGICYQDSVITNACHQSHARNLIIGKRLPSQTILRAADGRPIELQHLVPSDTRFKVLVFAGDIYDSAQKARVDRLGEDLAAADGFLRRYSPEGKISTAFDVLTIASKRDIVRVADLPDLLHSHWTKVFVDHKEFNGPRGGNAYANFGIDSHAGAVVIIRPDGYVGTIAPFEHVADLNGYFAEFTKQS</sequence>
<dbReference type="SUPFAM" id="SSF51905">
    <property type="entry name" value="FAD/NAD(P)-binding domain"/>
    <property type="match status" value="1"/>
</dbReference>
<dbReference type="Gene3D" id="3.30.9.10">
    <property type="entry name" value="D-Amino Acid Oxidase, subunit A, domain 2"/>
    <property type="match status" value="1"/>
</dbReference>
<dbReference type="Gene3D" id="3.50.50.60">
    <property type="entry name" value="FAD/NAD(P)-binding domain"/>
    <property type="match status" value="1"/>
</dbReference>
<feature type="domain" description="FAD-binding" evidence="5">
    <location>
        <begin position="196"/>
        <end position="400"/>
    </location>
</feature>
<dbReference type="InterPro" id="IPR050641">
    <property type="entry name" value="RIFMO-like"/>
</dbReference>
<evidence type="ECO:0000256" key="4">
    <source>
        <dbReference type="ARBA" id="ARBA00023002"/>
    </source>
</evidence>
<dbReference type="Gene3D" id="3.40.30.20">
    <property type="match status" value="1"/>
</dbReference>
<dbReference type="SUPFAM" id="SSF54373">
    <property type="entry name" value="FAD-linked reductases, C-terminal domain"/>
    <property type="match status" value="1"/>
</dbReference>
<dbReference type="InterPro" id="IPR036249">
    <property type="entry name" value="Thioredoxin-like_sf"/>
</dbReference>
<reference evidence="7" key="2">
    <citation type="submission" date="2021-10" db="EMBL/GenBank/DDBJ databases">
        <title>Phylogenomics reveals ancestral predisposition of the termite-cultivated fungus Termitomyces towards a domesticated lifestyle.</title>
        <authorList>
            <person name="Auxier B."/>
            <person name="Grum-Grzhimaylo A."/>
            <person name="Cardenas M.E."/>
            <person name="Lodge J.D."/>
            <person name="Laessoe T."/>
            <person name="Pedersen O."/>
            <person name="Smith M.E."/>
            <person name="Kuyper T.W."/>
            <person name="Franco-Molano E.A."/>
            <person name="Baroni T.J."/>
            <person name="Aanen D.K."/>
        </authorList>
    </citation>
    <scope>NUCLEOTIDE SEQUENCE</scope>
    <source>
        <strain evidence="7">AP01</strain>
        <tissue evidence="7">Mycelium</tissue>
    </source>
</reference>
<feature type="domain" description="Phenol hydroxylase-like C-terminal dimerisation" evidence="6">
    <location>
        <begin position="444"/>
        <end position="625"/>
    </location>
</feature>
<accession>A0A9P7G7D4</accession>
<comment type="similarity">
    <text evidence="1">Belongs to the PheA/TfdB FAD monooxygenase family.</text>
</comment>
<keyword evidence="3" id="KW-0274">FAD</keyword>